<reference evidence="3 4" key="1">
    <citation type="journal article" date="2016" name="Nat. Commun.">
        <title>Thousands of microbial genomes shed light on interconnected biogeochemical processes in an aquifer system.</title>
        <authorList>
            <person name="Anantharaman K."/>
            <person name="Brown C.T."/>
            <person name="Hug L.A."/>
            <person name="Sharon I."/>
            <person name="Castelle C.J."/>
            <person name="Probst A.J."/>
            <person name="Thomas B.C."/>
            <person name="Singh A."/>
            <person name="Wilkins M.J."/>
            <person name="Karaoz U."/>
            <person name="Brodie E.L."/>
            <person name="Williams K.H."/>
            <person name="Hubbard S.S."/>
            <person name="Banfield J.F."/>
        </authorList>
    </citation>
    <scope>NUCLEOTIDE SEQUENCE [LARGE SCALE GENOMIC DNA]</scope>
</reference>
<evidence type="ECO:0000256" key="2">
    <source>
        <dbReference type="SAM" id="SignalP"/>
    </source>
</evidence>
<gene>
    <name evidence="3" type="ORF">A2Y64_00155</name>
</gene>
<comment type="caution">
    <text evidence="3">The sequence shown here is derived from an EMBL/GenBank/DDBJ whole genome shotgun (WGS) entry which is preliminary data.</text>
</comment>
<organism evidence="3 4">
    <name type="scientific">Candidatus Coatesbacteria bacterium RBG_13_66_14</name>
    <dbReference type="NCBI Taxonomy" id="1817816"/>
    <lineage>
        <taxon>Bacteria</taxon>
        <taxon>Candidatus Coatesiibacteriota</taxon>
    </lineage>
</organism>
<dbReference type="Proteomes" id="UP000177187">
    <property type="component" value="Unassembled WGS sequence"/>
</dbReference>
<sequence length="245" mass="26416">MKRATVVLFAILSAAWAAPSIAVADFDSIGCDASVGPAVAEIIRTEIAAGEGLRVIERSRLEDVMAEQALSTSGAVDERDAVQLGALLGADFIGVGSVSRLGDTYTISGRIVEVATGEVVAAKTESCDREDRLVELAREMAEEARNILAERAVVLENPEAVELYKRGVAAIEAKDPESALDLFLQSIELDPDHPRVYLAAIQLARRLERIPLAVQLARTYLERFPDGPNAQEIRVRLAELHEGSN</sequence>
<dbReference type="SUPFAM" id="SSF48452">
    <property type="entry name" value="TPR-like"/>
    <property type="match status" value="1"/>
</dbReference>
<name>A0A1F5FIP5_9BACT</name>
<keyword evidence="2" id="KW-0732">Signal</keyword>
<feature type="chain" id="PRO_5009518608" evidence="2">
    <location>
        <begin position="18"/>
        <end position="245"/>
    </location>
</feature>
<dbReference type="EMBL" id="MFAF01000010">
    <property type="protein sequence ID" value="OGD79452.1"/>
    <property type="molecule type" value="Genomic_DNA"/>
</dbReference>
<dbReference type="InterPro" id="IPR005534">
    <property type="entry name" value="Curli_assmbl/transp-comp_CsgG"/>
</dbReference>
<dbReference type="PROSITE" id="PS50005">
    <property type="entry name" value="TPR"/>
    <property type="match status" value="1"/>
</dbReference>
<evidence type="ECO:0000313" key="4">
    <source>
        <dbReference type="Proteomes" id="UP000177187"/>
    </source>
</evidence>
<dbReference type="AlphaFoldDB" id="A0A1F5FIP5"/>
<accession>A0A1F5FIP5</accession>
<proteinExistence type="predicted"/>
<protein>
    <submittedName>
        <fullName evidence="3">Uncharacterized protein</fullName>
    </submittedName>
</protein>
<dbReference type="GO" id="GO:0030288">
    <property type="term" value="C:outer membrane-bounded periplasmic space"/>
    <property type="evidence" value="ECO:0007669"/>
    <property type="project" value="InterPro"/>
</dbReference>
<dbReference type="STRING" id="1817816.A2Y64_00155"/>
<dbReference type="Gene3D" id="3.40.50.10610">
    <property type="entry name" value="ABC-type transport auxiliary lipoprotein component"/>
    <property type="match status" value="1"/>
</dbReference>
<dbReference type="Gene3D" id="1.25.40.10">
    <property type="entry name" value="Tetratricopeptide repeat domain"/>
    <property type="match status" value="1"/>
</dbReference>
<dbReference type="Pfam" id="PF03783">
    <property type="entry name" value="CsgG"/>
    <property type="match status" value="1"/>
</dbReference>
<dbReference type="Pfam" id="PF13432">
    <property type="entry name" value="TPR_16"/>
    <property type="match status" value="1"/>
</dbReference>
<dbReference type="InterPro" id="IPR011990">
    <property type="entry name" value="TPR-like_helical_dom_sf"/>
</dbReference>
<keyword evidence="1" id="KW-0802">TPR repeat</keyword>
<evidence type="ECO:0000256" key="1">
    <source>
        <dbReference type="PROSITE-ProRule" id="PRU00339"/>
    </source>
</evidence>
<dbReference type="SMART" id="SM00028">
    <property type="entry name" value="TPR"/>
    <property type="match status" value="1"/>
</dbReference>
<evidence type="ECO:0000313" key="3">
    <source>
        <dbReference type="EMBL" id="OGD79452.1"/>
    </source>
</evidence>
<dbReference type="InterPro" id="IPR019734">
    <property type="entry name" value="TPR_rpt"/>
</dbReference>
<feature type="repeat" description="TPR" evidence="1">
    <location>
        <begin position="160"/>
        <end position="193"/>
    </location>
</feature>
<feature type="signal peptide" evidence="2">
    <location>
        <begin position="1"/>
        <end position="17"/>
    </location>
</feature>